<evidence type="ECO:0000313" key="3">
    <source>
        <dbReference type="Proteomes" id="UP000013909"/>
    </source>
</evidence>
<organism evidence="2 3">
    <name type="scientific">Lunatimonas lonarensis</name>
    <dbReference type="NCBI Taxonomy" id="1232681"/>
    <lineage>
        <taxon>Bacteria</taxon>
        <taxon>Pseudomonadati</taxon>
        <taxon>Bacteroidota</taxon>
        <taxon>Cytophagia</taxon>
        <taxon>Cytophagales</taxon>
        <taxon>Cyclobacteriaceae</taxon>
    </lineage>
</organism>
<dbReference type="RefSeq" id="WP_010853328.1">
    <property type="nucleotide sequence ID" value="NZ_AQHR01000040.1"/>
</dbReference>
<accession>R7ZWE2</accession>
<dbReference type="Pfam" id="PF09359">
    <property type="entry name" value="VTC"/>
    <property type="match status" value="1"/>
</dbReference>
<sequence length="240" mass="28858">MIRYRYEKKYLVPNEKLPILRKRFLPFLEPDTYSQVKNGIPEYTVRSIYFDSRDSTSFHEKIEGLRERKKMRVRGYGTLEADSRVVLEIKRKIDDRIYKNRVFIPHAHMENVITRSEFTNLSLEADNIDENLSRFMFNVKYYGLLPKNLIVYDREAYHGKFNPGVRVTFDKRIRQRKTDSLNSLFFEKGLTLVWHNTFILEIKYFEPHMPSWAKSIVEEFQLRPEALSKYTNSVENSLFF</sequence>
<comment type="caution">
    <text evidence="2">The sequence shown here is derived from an EMBL/GenBank/DDBJ whole genome shotgun (WGS) entry which is preliminary data.</text>
</comment>
<dbReference type="OrthoDB" id="9784042at2"/>
<dbReference type="CDD" id="cd07750">
    <property type="entry name" value="PolyPPase_VTC_like"/>
    <property type="match status" value="1"/>
</dbReference>
<dbReference type="Proteomes" id="UP000013909">
    <property type="component" value="Unassembled WGS sequence"/>
</dbReference>
<protein>
    <recommendedName>
        <fullName evidence="1">VTC domain-containing protein</fullName>
    </recommendedName>
</protein>
<dbReference type="GO" id="GO:0006799">
    <property type="term" value="P:polyphosphate biosynthetic process"/>
    <property type="evidence" value="ECO:0007669"/>
    <property type="project" value="UniProtKB-ARBA"/>
</dbReference>
<dbReference type="InterPro" id="IPR018966">
    <property type="entry name" value="VTC_domain"/>
</dbReference>
<feature type="domain" description="VTC" evidence="1">
    <location>
        <begin position="5"/>
        <end position="235"/>
    </location>
</feature>
<keyword evidence="3" id="KW-1185">Reference proteome</keyword>
<dbReference type="Gene3D" id="3.20.100.30">
    <property type="entry name" value="VTC, catalytic tunnel domain"/>
    <property type="match status" value="1"/>
</dbReference>
<reference evidence="2 3" key="1">
    <citation type="submission" date="2013-02" db="EMBL/GenBank/DDBJ databases">
        <title>A novel strain isolated from Lonar lake, Maharashtra, India.</title>
        <authorList>
            <person name="Singh A."/>
        </authorList>
    </citation>
    <scope>NUCLEOTIDE SEQUENCE [LARGE SCALE GENOMIC DNA]</scope>
    <source>
        <strain evidence="2 3">AK24</strain>
    </source>
</reference>
<dbReference type="InterPro" id="IPR042267">
    <property type="entry name" value="VTC_sf"/>
</dbReference>
<evidence type="ECO:0000259" key="1">
    <source>
        <dbReference type="Pfam" id="PF09359"/>
    </source>
</evidence>
<evidence type="ECO:0000313" key="2">
    <source>
        <dbReference type="EMBL" id="EON78319.1"/>
    </source>
</evidence>
<dbReference type="AlphaFoldDB" id="R7ZWE2"/>
<dbReference type="EMBL" id="AQHR01000040">
    <property type="protein sequence ID" value="EON78319.1"/>
    <property type="molecule type" value="Genomic_DNA"/>
</dbReference>
<name>R7ZWE2_9BACT</name>
<proteinExistence type="predicted"/>
<gene>
    <name evidence="2" type="ORF">ADIS_1182</name>
</gene>
<dbReference type="STRING" id="1232681.ADIS_1182"/>